<name>A0A017H7M0_9RHOB</name>
<dbReference type="PATRIC" id="fig|1122180.6.peg.134"/>
<dbReference type="Pfam" id="PF03472">
    <property type="entry name" value="Autoind_bind"/>
    <property type="match status" value="1"/>
</dbReference>
<evidence type="ECO:0000256" key="3">
    <source>
        <dbReference type="ARBA" id="ARBA00023163"/>
    </source>
</evidence>
<dbReference type="Gene3D" id="3.30.450.80">
    <property type="entry name" value="Transcription factor LuxR-like, autoinducer-binding domain"/>
    <property type="match status" value="1"/>
</dbReference>
<proteinExistence type="predicted"/>
<reference evidence="5 6" key="1">
    <citation type="submission" date="2013-03" db="EMBL/GenBank/DDBJ databases">
        <authorList>
            <person name="Fiebig A."/>
            <person name="Goeker M."/>
            <person name="Klenk H.-P.P."/>
        </authorList>
    </citation>
    <scope>NUCLEOTIDE SEQUENCE [LARGE SCALE GENOMIC DNA]</scope>
    <source>
        <strain evidence="5 6">DSM 17492</strain>
        <plasmid evidence="5 6">pLokhon02</plasmid>
    </source>
</reference>
<feature type="domain" description="HTH luxR-type" evidence="4">
    <location>
        <begin position="138"/>
        <end position="195"/>
    </location>
</feature>
<dbReference type="EMBL" id="APGJ01000010">
    <property type="protein sequence ID" value="EYD70376.1"/>
    <property type="molecule type" value="Genomic_DNA"/>
</dbReference>
<dbReference type="eggNOG" id="COG2197">
    <property type="taxonomic scope" value="Bacteria"/>
</dbReference>
<dbReference type="SUPFAM" id="SSF75516">
    <property type="entry name" value="Pheromone-binding domain of LuxR-like quorum-sensing transcription factors"/>
    <property type="match status" value="1"/>
</dbReference>
<keyword evidence="5" id="KW-0614">Plasmid</keyword>
<protein>
    <submittedName>
        <fullName evidence="5">DNA-binding HTH domain-containing protein</fullName>
    </submittedName>
</protein>
<evidence type="ECO:0000313" key="6">
    <source>
        <dbReference type="Proteomes" id="UP000025047"/>
    </source>
</evidence>
<gene>
    <name evidence="5" type="ORF">Lokhon_00130</name>
</gene>
<dbReference type="InterPro" id="IPR036693">
    <property type="entry name" value="TF_LuxR_autoind-bd_dom_sf"/>
</dbReference>
<comment type="caution">
    <text evidence="5">The sequence shown here is derived from an EMBL/GenBank/DDBJ whole genome shotgun (WGS) entry which is preliminary data.</text>
</comment>
<dbReference type="InterPro" id="IPR000792">
    <property type="entry name" value="Tscrpt_reg_LuxR_C"/>
</dbReference>
<evidence type="ECO:0000259" key="4">
    <source>
        <dbReference type="SMART" id="SM00421"/>
    </source>
</evidence>
<keyword evidence="3" id="KW-0804">Transcription</keyword>
<dbReference type="InterPro" id="IPR036388">
    <property type="entry name" value="WH-like_DNA-bd_sf"/>
</dbReference>
<evidence type="ECO:0000256" key="2">
    <source>
        <dbReference type="ARBA" id="ARBA00023125"/>
    </source>
</evidence>
<organism evidence="5 6">
    <name type="scientific">Limimaricola hongkongensis DSM 17492</name>
    <dbReference type="NCBI Taxonomy" id="1122180"/>
    <lineage>
        <taxon>Bacteria</taxon>
        <taxon>Pseudomonadati</taxon>
        <taxon>Pseudomonadota</taxon>
        <taxon>Alphaproteobacteria</taxon>
        <taxon>Rhodobacterales</taxon>
        <taxon>Paracoccaceae</taxon>
        <taxon>Limimaricola</taxon>
    </lineage>
</organism>
<keyword evidence="2 5" id="KW-0238">DNA-binding</keyword>
<dbReference type="GO" id="GO:0006355">
    <property type="term" value="P:regulation of DNA-templated transcription"/>
    <property type="evidence" value="ECO:0007669"/>
    <property type="project" value="InterPro"/>
</dbReference>
<dbReference type="Gene3D" id="1.10.10.10">
    <property type="entry name" value="Winged helix-like DNA-binding domain superfamily/Winged helix DNA-binding domain"/>
    <property type="match status" value="1"/>
</dbReference>
<keyword evidence="1" id="KW-0805">Transcription regulation</keyword>
<dbReference type="RefSeq" id="WP_017929771.1">
    <property type="nucleotide sequence ID" value="NZ_CM002676.1"/>
</dbReference>
<geneLocation type="plasmid" evidence="5 6">
    <name>pLokhon02</name>
</geneLocation>
<dbReference type="SMART" id="SM00421">
    <property type="entry name" value="HTH_LUXR"/>
    <property type="match status" value="1"/>
</dbReference>
<sequence length="201" mass="21307">MHSYAPHDFSELARLAPAGFSAVLRVRRGRAAHIENCYAQSWRDTYARKSYFLRDPAIGWALSHDGVACWDSLAARDPNGVIADAQAHGLCHGITAATGDAETRSFCGLARADRPFTAAERDLALAIIARLHAGAPGAIELTAAQREALRLMASGERHARAAGIIGISASALKARLKSARAALGARTTAEAVHAAQMRGMI</sequence>
<dbReference type="HOGENOM" id="CLU_115406_0_0_5"/>
<accession>A0A017H7M0</accession>
<dbReference type="SUPFAM" id="SSF46894">
    <property type="entry name" value="C-terminal effector domain of the bipartite response regulators"/>
    <property type="match status" value="1"/>
</dbReference>
<evidence type="ECO:0000256" key="1">
    <source>
        <dbReference type="ARBA" id="ARBA00023015"/>
    </source>
</evidence>
<dbReference type="GO" id="GO:0003677">
    <property type="term" value="F:DNA binding"/>
    <property type="evidence" value="ECO:0007669"/>
    <property type="project" value="UniProtKB-KW"/>
</dbReference>
<dbReference type="InterPro" id="IPR005143">
    <property type="entry name" value="TF_LuxR_autoind-bd_dom"/>
</dbReference>
<dbReference type="Proteomes" id="UP000025047">
    <property type="component" value="Plasmid pLokhon02"/>
</dbReference>
<dbReference type="InterPro" id="IPR016032">
    <property type="entry name" value="Sig_transdc_resp-reg_C-effctor"/>
</dbReference>
<evidence type="ECO:0000313" key="5">
    <source>
        <dbReference type="EMBL" id="EYD70376.1"/>
    </source>
</evidence>
<dbReference type="AlphaFoldDB" id="A0A017H7M0"/>
<keyword evidence="6" id="KW-1185">Reference proteome</keyword>